<dbReference type="Gene3D" id="3.40.50.1220">
    <property type="entry name" value="TPP-binding domain"/>
    <property type="match status" value="1"/>
</dbReference>
<dbReference type="UniPathway" id="UPA01057">
    <property type="reaction ID" value="UER00164"/>
</dbReference>
<dbReference type="Gene3D" id="3.40.50.970">
    <property type="match status" value="2"/>
</dbReference>
<dbReference type="CDD" id="cd07037">
    <property type="entry name" value="TPP_PYR_MenD"/>
    <property type="match status" value="1"/>
</dbReference>
<dbReference type="RefSeq" id="WP_091061281.1">
    <property type="nucleotide sequence ID" value="NZ_FNCF01000002.1"/>
</dbReference>
<sequence>MNPATAFARVLVDELVRGGVTDAVVCPGSRSAPVALALHQAELSGRLRLHVRIDERTGSFLALGLAKATGRPVPVLTTSGTATAHLLAAALEADQSGIPLLLLTADRPPELRGTGANQTVDQPGIYGGTVRWAADLGVPEEGREAAQNRYWRSTAARALLVAAGALSGDPGPVHLNLALRDPLLPDEHDPRPAPPSGVWAGRPDGAPWTSVAPGTGPGTGPGAMVTTPPAPGAAGPVRARRTLVVAGDAPVALGRSTAVVAGQRGWPVLGEPSSGTWGGSTSVRGTALLLGTDWAAAHRPDRVLVVGRPTLSRPVSALLAHPDVVVDTVSPHPRWPDAGRGSTRVGGVLPDPGAVLGELDISGHVVPDGWAQEWTDAAARVGAAVDRVLDATPRLTAPRLARDLVAGLPAGALLVLGSSNPVRDVDRYAVPRAGLTVLANRGVAGIDGTVSTAVGAALAHQGAGGGPAFALLGDLTFLHDLQGLLLGDGETVPDLTLVVPDNDGGGIFAQLEPGRPEHAAGYRRVFGTPHGRDLVGVARALGWAATSVHDPDGLRGALALGGPRVVVVRGDQRAEAELARTLREAAGAALDQSQRS</sequence>
<comment type="subunit">
    <text evidence="6">Homodimer.</text>
</comment>
<keyword evidence="11" id="KW-1185">Reference proteome</keyword>
<comment type="cofactor">
    <cofactor evidence="6">
        <name>thiamine diphosphate</name>
        <dbReference type="ChEBI" id="CHEBI:58937"/>
    </cofactor>
    <text evidence="6">Binds 1 thiamine pyrophosphate per subunit.</text>
</comment>
<keyword evidence="4 6" id="KW-0786">Thiamine pyrophosphate</keyword>
<gene>
    <name evidence="6" type="primary">menD</name>
    <name evidence="10" type="ORF">SAMN05660324_1664</name>
</gene>
<dbReference type="InterPro" id="IPR011766">
    <property type="entry name" value="TPP_enzyme_TPP-bd"/>
</dbReference>
<dbReference type="GO" id="GO:0009234">
    <property type="term" value="P:menaquinone biosynthetic process"/>
    <property type="evidence" value="ECO:0007669"/>
    <property type="project" value="UniProtKB-UniRule"/>
</dbReference>
<comment type="cofactor">
    <cofactor evidence="6">
        <name>Mg(2+)</name>
        <dbReference type="ChEBI" id="CHEBI:18420"/>
    </cofactor>
    <cofactor evidence="6">
        <name>Mn(2+)</name>
        <dbReference type="ChEBI" id="CHEBI:29035"/>
    </cofactor>
</comment>
<keyword evidence="1 6" id="KW-0808">Transferase</keyword>
<dbReference type="GO" id="GO:0070204">
    <property type="term" value="F:2-succinyl-5-enolpyruvyl-6-hydroxy-3-cyclohexene-1-carboxylic-acid synthase activity"/>
    <property type="evidence" value="ECO:0007669"/>
    <property type="project" value="UniProtKB-UniRule"/>
</dbReference>
<dbReference type="GO" id="GO:0030976">
    <property type="term" value="F:thiamine pyrophosphate binding"/>
    <property type="evidence" value="ECO:0007669"/>
    <property type="project" value="UniProtKB-UniRule"/>
</dbReference>
<evidence type="ECO:0000256" key="2">
    <source>
        <dbReference type="ARBA" id="ARBA00022723"/>
    </source>
</evidence>
<keyword evidence="3 6" id="KW-0460">Magnesium</keyword>
<comment type="pathway">
    <text evidence="6">Quinol/quinone metabolism; 1,4-dihydroxy-2-naphthoate biosynthesis; 1,4-dihydroxy-2-naphthoate from chorismate: step 2/7.</text>
</comment>
<dbReference type="EMBL" id="FNCF01000002">
    <property type="protein sequence ID" value="SDG03339.1"/>
    <property type="molecule type" value="Genomic_DNA"/>
</dbReference>
<dbReference type="InterPro" id="IPR012001">
    <property type="entry name" value="Thiamin_PyroP_enz_TPP-bd_dom"/>
</dbReference>
<comment type="similarity">
    <text evidence="6">Belongs to the TPP enzyme family. MenD subfamily.</text>
</comment>
<evidence type="ECO:0000259" key="8">
    <source>
        <dbReference type="Pfam" id="PF02775"/>
    </source>
</evidence>
<dbReference type="SUPFAM" id="SSF52518">
    <property type="entry name" value="Thiamin diphosphate-binding fold (THDP-binding)"/>
    <property type="match status" value="2"/>
</dbReference>
<dbReference type="UniPathway" id="UPA00079"/>
<dbReference type="GO" id="GO:0030145">
    <property type="term" value="F:manganese ion binding"/>
    <property type="evidence" value="ECO:0007669"/>
    <property type="project" value="UniProtKB-UniRule"/>
</dbReference>
<keyword evidence="2 6" id="KW-0479">Metal-binding</keyword>
<dbReference type="Pfam" id="PF02776">
    <property type="entry name" value="TPP_enzyme_N"/>
    <property type="match status" value="1"/>
</dbReference>
<dbReference type="InterPro" id="IPR029061">
    <property type="entry name" value="THDP-binding"/>
</dbReference>
<dbReference type="AlphaFoldDB" id="A0A1G7QZM4"/>
<dbReference type="PANTHER" id="PTHR42916">
    <property type="entry name" value="2-SUCCINYL-5-ENOLPYRUVYL-6-HYDROXY-3-CYCLOHEXENE-1-CARBOXYLATE SYNTHASE"/>
    <property type="match status" value="1"/>
</dbReference>
<evidence type="ECO:0000256" key="6">
    <source>
        <dbReference type="HAMAP-Rule" id="MF_01659"/>
    </source>
</evidence>
<dbReference type="Proteomes" id="UP000198863">
    <property type="component" value="Unassembled WGS sequence"/>
</dbReference>
<dbReference type="EC" id="2.2.1.9" evidence="6"/>
<proteinExistence type="inferred from homology"/>
<accession>A0A1G7QZM4</accession>
<organism evidence="10 11">
    <name type="scientific">Klenkia brasiliensis</name>
    <dbReference type="NCBI Taxonomy" id="333142"/>
    <lineage>
        <taxon>Bacteria</taxon>
        <taxon>Bacillati</taxon>
        <taxon>Actinomycetota</taxon>
        <taxon>Actinomycetes</taxon>
        <taxon>Geodermatophilales</taxon>
        <taxon>Geodermatophilaceae</taxon>
        <taxon>Klenkia</taxon>
    </lineage>
</organism>
<dbReference type="CDD" id="cd02009">
    <property type="entry name" value="TPP_SHCHC_synthase"/>
    <property type="match status" value="1"/>
</dbReference>
<keyword evidence="5 6" id="KW-0464">Manganese</keyword>
<dbReference type="NCBIfam" id="TIGR00173">
    <property type="entry name" value="menD"/>
    <property type="match status" value="1"/>
</dbReference>
<evidence type="ECO:0000256" key="3">
    <source>
        <dbReference type="ARBA" id="ARBA00022842"/>
    </source>
</evidence>
<comment type="function">
    <text evidence="6">Catalyzes the thiamine diphosphate-dependent decarboxylation of 2-oxoglutarate and the subsequent addition of the resulting succinic semialdehyde-thiamine pyrophosphate anion to isochorismate to yield 2-succinyl-5-enolpyruvyl-6-hydroxy-3-cyclohexene-1-carboxylate (SEPHCHC).</text>
</comment>
<feature type="domain" description="Thiamine pyrophosphate enzyme N-terminal TPP-binding" evidence="9">
    <location>
        <begin position="7"/>
        <end position="123"/>
    </location>
</feature>
<evidence type="ECO:0000256" key="1">
    <source>
        <dbReference type="ARBA" id="ARBA00022679"/>
    </source>
</evidence>
<evidence type="ECO:0000256" key="5">
    <source>
        <dbReference type="ARBA" id="ARBA00023211"/>
    </source>
</evidence>
<dbReference type="OrthoDB" id="9791859at2"/>
<feature type="region of interest" description="Disordered" evidence="7">
    <location>
        <begin position="184"/>
        <end position="219"/>
    </location>
</feature>
<dbReference type="InterPro" id="IPR004433">
    <property type="entry name" value="MenaQ_synth_MenD"/>
</dbReference>
<comment type="catalytic activity">
    <reaction evidence="6">
        <text>isochorismate + 2-oxoglutarate + H(+) = 5-enolpyruvoyl-6-hydroxy-2-succinyl-cyclohex-3-ene-1-carboxylate + CO2</text>
        <dbReference type="Rhea" id="RHEA:25593"/>
        <dbReference type="ChEBI" id="CHEBI:15378"/>
        <dbReference type="ChEBI" id="CHEBI:16526"/>
        <dbReference type="ChEBI" id="CHEBI:16810"/>
        <dbReference type="ChEBI" id="CHEBI:29780"/>
        <dbReference type="ChEBI" id="CHEBI:58818"/>
        <dbReference type="EC" id="2.2.1.9"/>
    </reaction>
</comment>
<evidence type="ECO:0000256" key="4">
    <source>
        <dbReference type="ARBA" id="ARBA00023052"/>
    </source>
</evidence>
<evidence type="ECO:0000259" key="9">
    <source>
        <dbReference type="Pfam" id="PF02776"/>
    </source>
</evidence>
<protein>
    <recommendedName>
        <fullName evidence="6">2-succinyl-5-enolpyruvyl-6-hydroxy-3-cyclohexene-1-carboxylate synthase</fullName>
        <shortName evidence="6">SEPHCHC synthase</shortName>
        <ecNumber evidence="6">2.2.1.9</ecNumber>
    </recommendedName>
    <alternativeName>
        <fullName evidence="6">Menaquinone biosynthesis protein MenD</fullName>
    </alternativeName>
</protein>
<keyword evidence="6" id="KW-0474">Menaquinone biosynthesis</keyword>
<evidence type="ECO:0000256" key="7">
    <source>
        <dbReference type="SAM" id="MobiDB-lite"/>
    </source>
</evidence>
<reference evidence="11" key="1">
    <citation type="submission" date="2016-10" db="EMBL/GenBank/DDBJ databases">
        <authorList>
            <person name="Varghese N."/>
            <person name="Submissions S."/>
        </authorList>
    </citation>
    <scope>NUCLEOTIDE SEQUENCE [LARGE SCALE GENOMIC DNA]</scope>
    <source>
        <strain evidence="11">DSM 44526</strain>
    </source>
</reference>
<evidence type="ECO:0000313" key="10">
    <source>
        <dbReference type="EMBL" id="SDG03339.1"/>
    </source>
</evidence>
<evidence type="ECO:0000313" key="11">
    <source>
        <dbReference type="Proteomes" id="UP000198863"/>
    </source>
</evidence>
<dbReference type="PIRSF" id="PIRSF004983">
    <property type="entry name" value="MenD"/>
    <property type="match status" value="1"/>
</dbReference>
<feature type="domain" description="Thiamine pyrophosphate enzyme TPP-binding" evidence="8">
    <location>
        <begin position="435"/>
        <end position="559"/>
    </location>
</feature>
<comment type="pathway">
    <text evidence="6">Quinol/quinone metabolism; menaquinone biosynthesis.</text>
</comment>
<dbReference type="HAMAP" id="MF_01659">
    <property type="entry name" value="MenD"/>
    <property type="match status" value="1"/>
</dbReference>
<dbReference type="GO" id="GO:0000287">
    <property type="term" value="F:magnesium ion binding"/>
    <property type="evidence" value="ECO:0007669"/>
    <property type="project" value="UniProtKB-UniRule"/>
</dbReference>
<dbReference type="PANTHER" id="PTHR42916:SF1">
    <property type="entry name" value="PROTEIN PHYLLO, CHLOROPLASTIC"/>
    <property type="match status" value="1"/>
</dbReference>
<dbReference type="Pfam" id="PF02775">
    <property type="entry name" value="TPP_enzyme_C"/>
    <property type="match status" value="1"/>
</dbReference>
<name>A0A1G7QZM4_9ACTN</name>